<dbReference type="CDD" id="cd02573">
    <property type="entry name" value="PseudoU_synth_EcTruB"/>
    <property type="match status" value="1"/>
</dbReference>
<dbReference type="HAMAP" id="MF_01080">
    <property type="entry name" value="TruB_bact"/>
    <property type="match status" value="1"/>
</dbReference>
<evidence type="ECO:0000256" key="4">
    <source>
        <dbReference type="ARBA" id="ARBA00023235"/>
    </source>
</evidence>
<dbReference type="InterPro" id="IPR032819">
    <property type="entry name" value="TruB_C"/>
</dbReference>
<keyword evidence="9" id="KW-1185">Reference proteome</keyword>
<keyword evidence="3 5" id="KW-0819">tRNA processing</keyword>
<dbReference type="EC" id="5.4.99.25" evidence="5"/>
<gene>
    <name evidence="5 8" type="primary">truB</name>
    <name evidence="8" type="ORF">GCM10007094_12590</name>
</gene>
<dbReference type="InterPro" id="IPR014780">
    <property type="entry name" value="tRNA_psdUridine_synth_TruB"/>
</dbReference>
<sequence>MARRQQRRRPRFPVNGWLVLDKPLNLTSNDALGQLKRIFHPEKVGHAGTLDPLATGCLPIAFGEATKTVPYIMDGRKVYRFEVTWGTQTTSDDAEGEAIKTSDVRPLQEEILAVLPEFRGAIEQVPPIFSAIKVDGNRAYDLARDGEDVKLEARTIVVHRLDLVECLDENRAVFEAECGKGTYVRSLARDLGERLGTCGYVTDLRRLLVGPFGEEQMVTLDELRAAKEAMAVEVEEGEEPPVLNPLENPELIGHINPVEVALQQFAEIRITSDAAAKVKRGNPVLLRGADAPIGPEEAYVVSGGKLIALGEVAKGQFKPKRVFNL</sequence>
<dbReference type="RefSeq" id="WP_189435920.1">
    <property type="nucleotide sequence ID" value="NZ_BMXE01000002.1"/>
</dbReference>
<feature type="active site" description="Nucleophile" evidence="5">
    <location>
        <position position="51"/>
    </location>
</feature>
<keyword evidence="4 5" id="KW-0413">Isomerase</keyword>
<evidence type="ECO:0000313" key="9">
    <source>
        <dbReference type="Proteomes" id="UP000637980"/>
    </source>
</evidence>
<dbReference type="NCBIfam" id="TIGR00431">
    <property type="entry name" value="TruB"/>
    <property type="match status" value="1"/>
</dbReference>
<dbReference type="Gene3D" id="3.30.2350.10">
    <property type="entry name" value="Pseudouridine synthase"/>
    <property type="match status" value="1"/>
</dbReference>
<dbReference type="Proteomes" id="UP000637980">
    <property type="component" value="Unassembled WGS sequence"/>
</dbReference>
<evidence type="ECO:0000256" key="3">
    <source>
        <dbReference type="ARBA" id="ARBA00022694"/>
    </source>
</evidence>
<reference evidence="9" key="1">
    <citation type="journal article" date="2019" name="Int. J. Syst. Evol. Microbiol.">
        <title>The Global Catalogue of Microorganisms (GCM) 10K type strain sequencing project: providing services to taxonomists for standard genome sequencing and annotation.</title>
        <authorList>
            <consortium name="The Broad Institute Genomics Platform"/>
            <consortium name="The Broad Institute Genome Sequencing Center for Infectious Disease"/>
            <person name="Wu L."/>
            <person name="Ma J."/>
        </authorList>
    </citation>
    <scope>NUCLEOTIDE SEQUENCE [LARGE SCALE GENOMIC DNA]</scope>
    <source>
        <strain evidence="9">KCTC 12861</strain>
    </source>
</reference>
<organism evidence="8 9">
    <name type="scientific">Pseudovibrio japonicus</name>
    <dbReference type="NCBI Taxonomy" id="366534"/>
    <lineage>
        <taxon>Bacteria</taxon>
        <taxon>Pseudomonadati</taxon>
        <taxon>Pseudomonadota</taxon>
        <taxon>Alphaproteobacteria</taxon>
        <taxon>Hyphomicrobiales</taxon>
        <taxon>Stappiaceae</taxon>
        <taxon>Pseudovibrio</taxon>
    </lineage>
</organism>
<protein>
    <recommendedName>
        <fullName evidence="5">tRNA pseudouridine synthase B</fullName>
        <ecNumber evidence="5">5.4.99.25</ecNumber>
    </recommendedName>
    <alternativeName>
        <fullName evidence="5">tRNA pseudouridine(55) synthase</fullName>
        <shortName evidence="5">Psi55 synthase</shortName>
    </alternativeName>
    <alternativeName>
        <fullName evidence="5">tRNA pseudouridylate synthase</fullName>
    </alternativeName>
    <alternativeName>
        <fullName evidence="5">tRNA-uridine isomerase</fullName>
    </alternativeName>
</protein>
<evidence type="ECO:0000256" key="5">
    <source>
        <dbReference type="HAMAP-Rule" id="MF_01080"/>
    </source>
</evidence>
<dbReference type="EMBL" id="BMXE01000002">
    <property type="protein sequence ID" value="GHB25962.1"/>
    <property type="molecule type" value="Genomic_DNA"/>
</dbReference>
<feature type="domain" description="Pseudouridine synthase II N-terminal" evidence="6">
    <location>
        <begin position="36"/>
        <end position="184"/>
    </location>
</feature>
<evidence type="ECO:0000256" key="2">
    <source>
        <dbReference type="ARBA" id="ARBA00005642"/>
    </source>
</evidence>
<comment type="function">
    <text evidence="5">Responsible for synthesis of pseudouridine from uracil-55 in the psi GC loop of transfer RNAs.</text>
</comment>
<dbReference type="SUPFAM" id="SSF55120">
    <property type="entry name" value="Pseudouridine synthase"/>
    <property type="match status" value="1"/>
</dbReference>
<evidence type="ECO:0000313" key="8">
    <source>
        <dbReference type="EMBL" id="GHB25962.1"/>
    </source>
</evidence>
<comment type="caution">
    <text evidence="8">The sequence shown here is derived from an EMBL/GenBank/DDBJ whole genome shotgun (WGS) entry which is preliminary data.</text>
</comment>
<dbReference type="Pfam" id="PF01509">
    <property type="entry name" value="TruB_N"/>
    <property type="match status" value="1"/>
</dbReference>
<name>A0ABQ3E7I8_9HYPH</name>
<dbReference type="InterPro" id="IPR002501">
    <property type="entry name" value="PsdUridine_synth_N"/>
</dbReference>
<dbReference type="InterPro" id="IPR020103">
    <property type="entry name" value="PsdUridine_synth_cat_dom_sf"/>
</dbReference>
<feature type="domain" description="tRNA pseudouridylate synthase B C-terminal" evidence="7">
    <location>
        <begin position="185"/>
        <end position="262"/>
    </location>
</feature>
<comment type="catalytic activity">
    <reaction evidence="1 5">
        <text>uridine(55) in tRNA = pseudouridine(55) in tRNA</text>
        <dbReference type="Rhea" id="RHEA:42532"/>
        <dbReference type="Rhea" id="RHEA-COMP:10101"/>
        <dbReference type="Rhea" id="RHEA-COMP:10102"/>
        <dbReference type="ChEBI" id="CHEBI:65314"/>
        <dbReference type="ChEBI" id="CHEBI:65315"/>
        <dbReference type="EC" id="5.4.99.25"/>
    </reaction>
</comment>
<dbReference type="PANTHER" id="PTHR13767">
    <property type="entry name" value="TRNA-PSEUDOURIDINE SYNTHASE"/>
    <property type="match status" value="1"/>
</dbReference>
<dbReference type="Pfam" id="PF16198">
    <property type="entry name" value="TruB_C_2"/>
    <property type="match status" value="1"/>
</dbReference>
<evidence type="ECO:0000256" key="1">
    <source>
        <dbReference type="ARBA" id="ARBA00000385"/>
    </source>
</evidence>
<accession>A0ABQ3E7I8</accession>
<evidence type="ECO:0000259" key="7">
    <source>
        <dbReference type="Pfam" id="PF16198"/>
    </source>
</evidence>
<comment type="similarity">
    <text evidence="2 5">Belongs to the pseudouridine synthase TruB family. Type 1 subfamily.</text>
</comment>
<evidence type="ECO:0000259" key="6">
    <source>
        <dbReference type="Pfam" id="PF01509"/>
    </source>
</evidence>
<proteinExistence type="inferred from homology"/>
<dbReference type="PANTHER" id="PTHR13767:SF2">
    <property type="entry name" value="PSEUDOURIDYLATE SYNTHASE TRUB1"/>
    <property type="match status" value="1"/>
</dbReference>